<dbReference type="Proteomes" id="UP000799766">
    <property type="component" value="Unassembled WGS sequence"/>
</dbReference>
<organism evidence="1 2">
    <name type="scientific">Lineolata rhizophorae</name>
    <dbReference type="NCBI Taxonomy" id="578093"/>
    <lineage>
        <taxon>Eukaryota</taxon>
        <taxon>Fungi</taxon>
        <taxon>Dikarya</taxon>
        <taxon>Ascomycota</taxon>
        <taxon>Pezizomycotina</taxon>
        <taxon>Dothideomycetes</taxon>
        <taxon>Dothideomycetes incertae sedis</taxon>
        <taxon>Lineolatales</taxon>
        <taxon>Lineolataceae</taxon>
        <taxon>Lineolata</taxon>
    </lineage>
</organism>
<protein>
    <submittedName>
        <fullName evidence="1">Uncharacterized protein</fullName>
    </submittedName>
</protein>
<proteinExistence type="predicted"/>
<evidence type="ECO:0000313" key="1">
    <source>
        <dbReference type="EMBL" id="KAF2457412.1"/>
    </source>
</evidence>
<evidence type="ECO:0000313" key="2">
    <source>
        <dbReference type="Proteomes" id="UP000799766"/>
    </source>
</evidence>
<keyword evidence="2" id="KW-1185">Reference proteome</keyword>
<reference evidence="1" key="1">
    <citation type="journal article" date="2020" name="Stud. Mycol.">
        <title>101 Dothideomycetes genomes: a test case for predicting lifestyles and emergence of pathogens.</title>
        <authorList>
            <person name="Haridas S."/>
            <person name="Albert R."/>
            <person name="Binder M."/>
            <person name="Bloem J."/>
            <person name="Labutti K."/>
            <person name="Salamov A."/>
            <person name="Andreopoulos B."/>
            <person name="Baker S."/>
            <person name="Barry K."/>
            <person name="Bills G."/>
            <person name="Bluhm B."/>
            <person name="Cannon C."/>
            <person name="Castanera R."/>
            <person name="Culley D."/>
            <person name="Daum C."/>
            <person name="Ezra D."/>
            <person name="Gonzalez J."/>
            <person name="Henrissat B."/>
            <person name="Kuo A."/>
            <person name="Liang C."/>
            <person name="Lipzen A."/>
            <person name="Lutzoni F."/>
            <person name="Magnuson J."/>
            <person name="Mondo S."/>
            <person name="Nolan M."/>
            <person name="Ohm R."/>
            <person name="Pangilinan J."/>
            <person name="Park H.-J."/>
            <person name="Ramirez L."/>
            <person name="Alfaro M."/>
            <person name="Sun H."/>
            <person name="Tritt A."/>
            <person name="Yoshinaga Y."/>
            <person name="Zwiers L.-H."/>
            <person name="Turgeon B."/>
            <person name="Goodwin S."/>
            <person name="Spatafora J."/>
            <person name="Crous P."/>
            <person name="Grigoriev I."/>
        </authorList>
    </citation>
    <scope>NUCLEOTIDE SEQUENCE</scope>
    <source>
        <strain evidence="1">ATCC 16933</strain>
    </source>
</reference>
<accession>A0A6A6P0Z9</accession>
<gene>
    <name evidence="1" type="ORF">BDY21DRAFT_343770</name>
</gene>
<name>A0A6A6P0Z9_9PEZI</name>
<dbReference type="EMBL" id="MU001680">
    <property type="protein sequence ID" value="KAF2457412.1"/>
    <property type="molecule type" value="Genomic_DNA"/>
</dbReference>
<dbReference type="AlphaFoldDB" id="A0A6A6P0Z9"/>
<sequence>MLDAVIVSDAGGFRSCGRQSLLRIRVCSDGCGRCLPLLAPSPPFPGIPPLVPESRFRPHTSSG</sequence>